<evidence type="ECO:0000259" key="10">
    <source>
        <dbReference type="SMART" id="SM00916"/>
    </source>
</evidence>
<dbReference type="Gene3D" id="3.40.30.10">
    <property type="entry name" value="Glutaredoxin"/>
    <property type="match status" value="1"/>
</dbReference>
<organism evidence="11 12">
    <name type="scientific">Jimgerdemannia flammicorona</name>
    <dbReference type="NCBI Taxonomy" id="994334"/>
    <lineage>
        <taxon>Eukaryota</taxon>
        <taxon>Fungi</taxon>
        <taxon>Fungi incertae sedis</taxon>
        <taxon>Mucoromycota</taxon>
        <taxon>Mucoromycotina</taxon>
        <taxon>Endogonomycetes</taxon>
        <taxon>Endogonales</taxon>
        <taxon>Endogonaceae</taxon>
        <taxon>Jimgerdemannia</taxon>
    </lineage>
</organism>
<comment type="similarity">
    <text evidence="3">Belongs to the complex I NDUFA2 subunit family.</text>
</comment>
<keyword evidence="6" id="KW-0999">Mitochondrion inner membrane</keyword>
<accession>A0A433Q6B1</accession>
<gene>
    <name evidence="11" type="ORF">BC938DRAFT_472342</name>
</gene>
<evidence type="ECO:0000256" key="8">
    <source>
        <dbReference type="ARBA" id="ARBA00023128"/>
    </source>
</evidence>
<keyword evidence="12" id="KW-1185">Reference proteome</keyword>
<dbReference type="InterPro" id="IPR007741">
    <property type="entry name" value="Ribosomal_mL43/mS25/NADH_DH"/>
</dbReference>
<evidence type="ECO:0000256" key="9">
    <source>
        <dbReference type="ARBA" id="ARBA00023136"/>
    </source>
</evidence>
<evidence type="ECO:0000256" key="6">
    <source>
        <dbReference type="ARBA" id="ARBA00022792"/>
    </source>
</evidence>
<keyword evidence="8" id="KW-0496">Mitochondrion</keyword>
<dbReference type="PANTHER" id="PTHR12878">
    <property type="entry name" value="NADH-UBIQUINONE OXIDOREDUCTASE B8 SUBUNIT"/>
    <property type="match status" value="1"/>
</dbReference>
<dbReference type="EMBL" id="RBNJ01013313">
    <property type="protein sequence ID" value="RUS25315.1"/>
    <property type="molecule type" value="Genomic_DNA"/>
</dbReference>
<sequence length="70" mass="8240">MALNSIREFYTKNYTTIKQVNPNLPILIWEASSIKVCMFAHYEKRVEKKAMLNNLPPKNVKKILKELMKS</sequence>
<dbReference type="SUPFAM" id="SSF52833">
    <property type="entry name" value="Thioredoxin-like"/>
    <property type="match status" value="1"/>
</dbReference>
<evidence type="ECO:0000256" key="5">
    <source>
        <dbReference type="ARBA" id="ARBA00022660"/>
    </source>
</evidence>
<dbReference type="SMART" id="SM00916">
    <property type="entry name" value="L51_S25_CI-B8"/>
    <property type="match status" value="1"/>
</dbReference>
<feature type="domain" description="Ribosomal protein/NADH dehydrogenase" evidence="10">
    <location>
        <begin position="2"/>
        <end position="70"/>
    </location>
</feature>
<dbReference type="Pfam" id="PF05047">
    <property type="entry name" value="L51_S25_CI-B8"/>
    <property type="match status" value="1"/>
</dbReference>
<comment type="subcellular location">
    <subcellularLocation>
        <location evidence="2">Mitochondrion inner membrane</location>
        <topology evidence="2">Peripheral membrane protein</topology>
        <orientation evidence="2">Matrix side</orientation>
    </subcellularLocation>
</comment>
<evidence type="ECO:0000256" key="3">
    <source>
        <dbReference type="ARBA" id="ARBA00008939"/>
    </source>
</evidence>
<evidence type="ECO:0000313" key="12">
    <source>
        <dbReference type="Proteomes" id="UP000274822"/>
    </source>
</evidence>
<evidence type="ECO:0000256" key="4">
    <source>
        <dbReference type="ARBA" id="ARBA00022448"/>
    </source>
</evidence>
<dbReference type="InterPro" id="IPR016464">
    <property type="entry name" value="NADH_Ub_cplx-1_asu_su-2"/>
</dbReference>
<dbReference type="GO" id="GO:0005743">
    <property type="term" value="C:mitochondrial inner membrane"/>
    <property type="evidence" value="ECO:0007669"/>
    <property type="project" value="UniProtKB-SubCell"/>
</dbReference>
<dbReference type="Proteomes" id="UP000274822">
    <property type="component" value="Unassembled WGS sequence"/>
</dbReference>
<proteinExistence type="inferred from homology"/>
<evidence type="ECO:0000256" key="2">
    <source>
        <dbReference type="ARBA" id="ARBA00004443"/>
    </source>
</evidence>
<dbReference type="AlphaFoldDB" id="A0A433Q6B1"/>
<dbReference type="PANTHER" id="PTHR12878:SF0">
    <property type="entry name" value="NADH DEHYDROGENASE [UBIQUINONE] 1 ALPHA SUBCOMPLEX SUBUNIT 2"/>
    <property type="match status" value="1"/>
</dbReference>
<reference evidence="11 12" key="1">
    <citation type="journal article" date="2018" name="New Phytol.">
        <title>Phylogenomics of Endogonaceae and evolution of mycorrhizas within Mucoromycota.</title>
        <authorList>
            <person name="Chang Y."/>
            <person name="Desiro A."/>
            <person name="Na H."/>
            <person name="Sandor L."/>
            <person name="Lipzen A."/>
            <person name="Clum A."/>
            <person name="Barry K."/>
            <person name="Grigoriev I.V."/>
            <person name="Martin F.M."/>
            <person name="Stajich J.E."/>
            <person name="Smith M.E."/>
            <person name="Bonito G."/>
            <person name="Spatafora J.W."/>
        </authorList>
    </citation>
    <scope>NUCLEOTIDE SEQUENCE [LARGE SCALE GENOMIC DNA]</scope>
    <source>
        <strain evidence="11 12">AD002</strain>
    </source>
</reference>
<name>A0A433Q6B1_9FUNG</name>
<keyword evidence="9" id="KW-0472">Membrane</keyword>
<dbReference type="InterPro" id="IPR036249">
    <property type="entry name" value="Thioredoxin-like_sf"/>
</dbReference>
<comment type="function">
    <text evidence="1">Accessory subunit of the mitochondrial membrane respiratory chain NADH dehydrogenase (Complex I), that is believed not to be involved in catalysis. Complex I functions in the transfer of electrons from NADH to the respiratory chain. The immediate electron acceptor for the enzyme is believed to be ubiquinone.</text>
</comment>
<keyword evidence="5" id="KW-0679">Respiratory chain</keyword>
<keyword evidence="7" id="KW-0249">Electron transport</keyword>
<keyword evidence="4" id="KW-0813">Transport</keyword>
<evidence type="ECO:0000313" key="11">
    <source>
        <dbReference type="EMBL" id="RUS25315.1"/>
    </source>
</evidence>
<evidence type="ECO:0000256" key="1">
    <source>
        <dbReference type="ARBA" id="ARBA00003195"/>
    </source>
</evidence>
<comment type="caution">
    <text evidence="11">The sequence shown here is derived from an EMBL/GenBank/DDBJ whole genome shotgun (WGS) entry which is preliminary data.</text>
</comment>
<protein>
    <recommendedName>
        <fullName evidence="10">Ribosomal protein/NADH dehydrogenase domain-containing protein</fullName>
    </recommendedName>
</protein>
<evidence type="ECO:0000256" key="7">
    <source>
        <dbReference type="ARBA" id="ARBA00022982"/>
    </source>
</evidence>